<feature type="repeat" description="TPR" evidence="2">
    <location>
        <begin position="76"/>
        <end position="109"/>
    </location>
</feature>
<dbReference type="Pfam" id="PF13432">
    <property type="entry name" value="TPR_16"/>
    <property type="match status" value="2"/>
</dbReference>
<protein>
    <recommendedName>
        <fullName evidence="5">Sulfotransferase</fullName>
    </recommendedName>
</protein>
<evidence type="ECO:0000256" key="2">
    <source>
        <dbReference type="PROSITE-ProRule" id="PRU00339"/>
    </source>
</evidence>
<dbReference type="InterPro" id="IPR019734">
    <property type="entry name" value="TPR_rpt"/>
</dbReference>
<evidence type="ECO:0000256" key="1">
    <source>
        <dbReference type="ARBA" id="ARBA00022679"/>
    </source>
</evidence>
<dbReference type="STRING" id="1748243.Tel_15680"/>
<dbReference type="SUPFAM" id="SSF48452">
    <property type="entry name" value="TPR-like"/>
    <property type="match status" value="1"/>
</dbReference>
<dbReference type="Gene3D" id="1.25.40.10">
    <property type="entry name" value="Tetratricopeptide repeat domain"/>
    <property type="match status" value="2"/>
</dbReference>
<evidence type="ECO:0008006" key="5">
    <source>
        <dbReference type="Google" id="ProtNLM"/>
    </source>
</evidence>
<dbReference type="EMBL" id="CP013099">
    <property type="protein sequence ID" value="ALP54472.1"/>
    <property type="molecule type" value="Genomic_DNA"/>
</dbReference>
<dbReference type="SMART" id="SM00028">
    <property type="entry name" value="TPR"/>
    <property type="match status" value="7"/>
</dbReference>
<dbReference type="SUPFAM" id="SSF52540">
    <property type="entry name" value="P-loop containing nucleoside triphosphate hydrolases"/>
    <property type="match status" value="1"/>
</dbReference>
<gene>
    <name evidence="3" type="ORF">Tel_15680</name>
</gene>
<reference evidence="3" key="1">
    <citation type="submission" date="2015-10" db="EMBL/GenBank/DDBJ databases">
        <title>Description of Candidatus Tenderia electrophaga gen. nov, sp. nov., an Uncultivated Electroautotroph from a Biocathode Enrichment.</title>
        <authorList>
            <person name="Eddie B.J."/>
            <person name="Malanoski A.P."/>
            <person name="Wang Z."/>
            <person name="Hall R.J."/>
            <person name="Oh S.D."/>
            <person name="Heiner C."/>
            <person name="Lin B."/>
            <person name="Strycharz-Glaven S.M."/>
        </authorList>
    </citation>
    <scope>NUCLEOTIDE SEQUENCE [LARGE SCALE GENOMIC DNA]</scope>
    <source>
        <strain evidence="3">NRL1</strain>
    </source>
</reference>
<organism evidence="3 4">
    <name type="scientific">Candidatus Tenderia electrophaga</name>
    <dbReference type="NCBI Taxonomy" id="1748243"/>
    <lineage>
        <taxon>Bacteria</taxon>
        <taxon>Pseudomonadati</taxon>
        <taxon>Pseudomonadota</taxon>
        <taxon>Gammaproteobacteria</taxon>
        <taxon>Candidatus Tenderiales</taxon>
        <taxon>Candidatus Tenderiaceae</taxon>
        <taxon>Candidatus Tenderia</taxon>
    </lineage>
</organism>
<dbReference type="GO" id="GO:0008476">
    <property type="term" value="F:protein-tyrosine sulfotransferase activity"/>
    <property type="evidence" value="ECO:0007669"/>
    <property type="project" value="InterPro"/>
</dbReference>
<feature type="repeat" description="TPR" evidence="2">
    <location>
        <begin position="110"/>
        <end position="143"/>
    </location>
</feature>
<dbReference type="InterPro" id="IPR026634">
    <property type="entry name" value="TPST-like"/>
</dbReference>
<dbReference type="Pfam" id="PF13181">
    <property type="entry name" value="TPR_8"/>
    <property type="match status" value="1"/>
</dbReference>
<feature type="repeat" description="TPR" evidence="2">
    <location>
        <begin position="178"/>
        <end position="211"/>
    </location>
</feature>
<evidence type="ECO:0000313" key="3">
    <source>
        <dbReference type="EMBL" id="ALP54472.1"/>
    </source>
</evidence>
<keyword evidence="4" id="KW-1185">Reference proteome</keyword>
<name>A0A0S2TH71_9GAMM</name>
<sequence length="599" mass="67619">MSASDAELEHNKQRALELLNSNRLNEARQRYRDITRQAPGDAAAWFMLGTTEGRLGNLAAAEAAMCKSLAADAQLAEAWLGLGQVLELQGRPDDACQTYLKALSYKPQLADAHAALGNIYNARGGYESAAEHLSQAVALGATRPQVMLALGDARRGSSRFRDALNLYLQLLQQFPADAGLHARAAAMHYELTEIDQAQQHFQRALQLNPVFIEAQLGLINLHYQRRESAQALAAIRALFDRHKQHCGVVLLYTRLCHLDGSCRRVMKQAETLLGHPDISAGAQSQLCFELGRLYDADKKYERAFAYYRRANAFKRGQYDREAAQRSVAAILSRYTAAAMVKTGTLRRDRHRPLFVVGMPRSGTSLVEQILAAHPQVYGAGELTDLPALLRRYREAGAHDEAGRDEAAAMSVDDMNAMAEHYLQRLDSVATGDERYVSDKMPSNFFRLGLVTKLFPDAKIIHVRRNPIDTCLSCYFQDFSGPHAYSYDLDDLVHYYKNYRRVMAHWREHLPRPMLEVDYETLVGDPETEVRRMLDFLELDWDDRCMRFYQTERAVITASHAQIQVPIYKGSVSRWRNYERFVAPLIKGFADDAGIQNDGQ</sequence>
<dbReference type="PANTHER" id="PTHR12788:SF10">
    <property type="entry name" value="PROTEIN-TYROSINE SULFOTRANSFERASE"/>
    <property type="match status" value="1"/>
</dbReference>
<dbReference type="Proteomes" id="UP000055136">
    <property type="component" value="Chromosome"/>
</dbReference>
<dbReference type="InterPro" id="IPR011990">
    <property type="entry name" value="TPR-like_helical_dom_sf"/>
</dbReference>
<keyword evidence="1" id="KW-0808">Transferase</keyword>
<accession>A0A0S2TH71</accession>
<dbReference type="Pfam" id="PF13469">
    <property type="entry name" value="Sulfotransfer_3"/>
    <property type="match status" value="1"/>
</dbReference>
<dbReference type="PANTHER" id="PTHR12788">
    <property type="entry name" value="PROTEIN-TYROSINE SULFOTRANSFERASE 2"/>
    <property type="match status" value="1"/>
</dbReference>
<dbReference type="AlphaFoldDB" id="A0A0S2TH71"/>
<keyword evidence="2" id="KW-0802">TPR repeat</keyword>
<dbReference type="InterPro" id="IPR027417">
    <property type="entry name" value="P-loop_NTPase"/>
</dbReference>
<evidence type="ECO:0000313" key="4">
    <source>
        <dbReference type="Proteomes" id="UP000055136"/>
    </source>
</evidence>
<dbReference type="KEGG" id="tee:Tel_15680"/>
<dbReference type="Gene3D" id="3.40.50.300">
    <property type="entry name" value="P-loop containing nucleotide triphosphate hydrolases"/>
    <property type="match status" value="1"/>
</dbReference>
<proteinExistence type="predicted"/>
<dbReference type="PROSITE" id="PS50005">
    <property type="entry name" value="TPR"/>
    <property type="match status" value="3"/>
</dbReference>